<reference evidence="1 2" key="1">
    <citation type="submission" date="2021-01" db="EMBL/GenBank/DDBJ databases">
        <title>Whole genome shotgun sequence of Microbispora corallina NBRC 16416.</title>
        <authorList>
            <person name="Komaki H."/>
            <person name="Tamura T."/>
        </authorList>
    </citation>
    <scope>NUCLEOTIDE SEQUENCE [LARGE SCALE GENOMIC DNA]</scope>
    <source>
        <strain evidence="1 2">NBRC 16416</strain>
    </source>
</reference>
<proteinExistence type="predicted"/>
<protein>
    <submittedName>
        <fullName evidence="1">Uncharacterized protein</fullName>
    </submittedName>
</protein>
<comment type="caution">
    <text evidence="1">The sequence shown here is derived from an EMBL/GenBank/DDBJ whole genome shotgun (WGS) entry which is preliminary data.</text>
</comment>
<gene>
    <name evidence="1" type="ORF">Mco01_12930</name>
</gene>
<evidence type="ECO:0000313" key="2">
    <source>
        <dbReference type="Proteomes" id="UP000603904"/>
    </source>
</evidence>
<evidence type="ECO:0000313" key="1">
    <source>
        <dbReference type="EMBL" id="GIH38293.1"/>
    </source>
</evidence>
<keyword evidence="2" id="KW-1185">Reference proteome</keyword>
<name>A0ABQ4FU01_9ACTN</name>
<accession>A0ABQ4FU01</accession>
<dbReference type="EMBL" id="BOOC01000003">
    <property type="protein sequence ID" value="GIH38293.1"/>
    <property type="molecule type" value="Genomic_DNA"/>
</dbReference>
<dbReference type="Proteomes" id="UP000603904">
    <property type="component" value="Unassembled WGS sequence"/>
</dbReference>
<sequence>MAGWLTVQVTVCSGWALASAVTCCMNRKIGELRPEGRILGHAIENRYALSHQGDVLGPAVIVIAGHVAGVPFPDPSGLVGEGVPDGRAPAVLRHGPLDLV</sequence>
<organism evidence="1 2">
    <name type="scientific">Microbispora corallina</name>
    <dbReference type="NCBI Taxonomy" id="83302"/>
    <lineage>
        <taxon>Bacteria</taxon>
        <taxon>Bacillati</taxon>
        <taxon>Actinomycetota</taxon>
        <taxon>Actinomycetes</taxon>
        <taxon>Streptosporangiales</taxon>
        <taxon>Streptosporangiaceae</taxon>
        <taxon>Microbispora</taxon>
    </lineage>
</organism>